<name>A0A8C6BZ34_MONMO</name>
<reference evidence="2" key="1">
    <citation type="submission" date="2025-08" db="UniProtKB">
        <authorList>
            <consortium name="Ensembl"/>
        </authorList>
    </citation>
    <scope>IDENTIFICATION</scope>
</reference>
<keyword evidence="3" id="KW-1185">Reference proteome</keyword>
<proteinExistence type="predicted"/>
<evidence type="ECO:0000313" key="3">
    <source>
        <dbReference type="Proteomes" id="UP000694561"/>
    </source>
</evidence>
<organism evidence="2 3">
    <name type="scientific">Monodon monoceros</name>
    <name type="common">Narwhal</name>
    <name type="synonym">Ceratodon monodon</name>
    <dbReference type="NCBI Taxonomy" id="40151"/>
    <lineage>
        <taxon>Eukaryota</taxon>
        <taxon>Metazoa</taxon>
        <taxon>Chordata</taxon>
        <taxon>Craniata</taxon>
        <taxon>Vertebrata</taxon>
        <taxon>Euteleostomi</taxon>
        <taxon>Mammalia</taxon>
        <taxon>Eutheria</taxon>
        <taxon>Laurasiatheria</taxon>
        <taxon>Artiodactyla</taxon>
        <taxon>Whippomorpha</taxon>
        <taxon>Cetacea</taxon>
        <taxon>Odontoceti</taxon>
        <taxon>Monodontidae</taxon>
        <taxon>Monodon</taxon>
    </lineage>
</organism>
<evidence type="ECO:0000313" key="2">
    <source>
        <dbReference type="Ensembl" id="ENSMMNP00015023837.1"/>
    </source>
</evidence>
<reference evidence="2" key="2">
    <citation type="submission" date="2025-09" db="UniProtKB">
        <authorList>
            <consortium name="Ensembl"/>
        </authorList>
    </citation>
    <scope>IDENTIFICATION</scope>
</reference>
<dbReference type="Ensembl" id="ENSMMNT00015026175.1">
    <property type="protein sequence ID" value="ENSMMNP00015023837.1"/>
    <property type="gene ID" value="ENSMMNG00015017468.1"/>
</dbReference>
<dbReference type="PANTHER" id="PTHR16003:SF3">
    <property type="entry name" value="CHROMOSOME 9 C9ORF40 HOMOLOG"/>
    <property type="match status" value="1"/>
</dbReference>
<protein>
    <recommendedName>
        <fullName evidence="4">WW-binding domain-containing protein</fullName>
    </recommendedName>
</protein>
<dbReference type="InterPro" id="IPR042349">
    <property type="entry name" value="C9orf40-like"/>
</dbReference>
<evidence type="ECO:0008006" key="4">
    <source>
        <dbReference type="Google" id="ProtNLM"/>
    </source>
</evidence>
<dbReference type="AlphaFoldDB" id="A0A8C6BZ34"/>
<feature type="region of interest" description="Disordered" evidence="1">
    <location>
        <begin position="29"/>
        <end position="113"/>
    </location>
</feature>
<sequence length="177" mass="19546">TGKPRAAEPVTFHVPWKGLLLRDFPEEPARPQLWIPPPGVSHPGQPLGVPELPRKRKIDAGAMTEPSFSPSKRRDGGDTDAPDGAEREGRGLGTGEPPLPLRSRGPGEGRWRADSLRGDWWAKPSQLNEEFCQYNNFQCWRNPLPPIDLSDIEGASDDNPTKTLPGKNEVVEINMES</sequence>
<dbReference type="GeneTree" id="ENSGT00390000001325"/>
<dbReference type="Proteomes" id="UP000694561">
    <property type="component" value="Unplaced"/>
</dbReference>
<evidence type="ECO:0000256" key="1">
    <source>
        <dbReference type="SAM" id="MobiDB-lite"/>
    </source>
</evidence>
<accession>A0A8C6BZ34</accession>
<dbReference type="PANTHER" id="PTHR16003">
    <property type="entry name" value="C9ORF40 ISOFORM 1"/>
    <property type="match status" value="1"/>
</dbReference>